<keyword evidence="3" id="KW-1185">Reference proteome</keyword>
<dbReference type="PANTHER" id="PTHR36129:SF2">
    <property type="entry name" value="RICIN B LECTIN DOMAIN-CONTAINING PROTEIN"/>
    <property type="match status" value="1"/>
</dbReference>
<comment type="caution">
    <text evidence="2">The sequence shown here is derived from an EMBL/GenBank/DDBJ whole genome shotgun (WGS) entry which is preliminary data.</text>
</comment>
<organism evidence="2 3">
    <name type="scientific">Willisornis vidua</name>
    <name type="common">Xingu scale-backed antbird</name>
    <dbReference type="NCBI Taxonomy" id="1566151"/>
    <lineage>
        <taxon>Eukaryota</taxon>
        <taxon>Metazoa</taxon>
        <taxon>Chordata</taxon>
        <taxon>Craniata</taxon>
        <taxon>Vertebrata</taxon>
        <taxon>Euteleostomi</taxon>
        <taxon>Archelosauria</taxon>
        <taxon>Archosauria</taxon>
        <taxon>Dinosauria</taxon>
        <taxon>Saurischia</taxon>
        <taxon>Theropoda</taxon>
        <taxon>Coelurosauria</taxon>
        <taxon>Aves</taxon>
        <taxon>Neognathae</taxon>
        <taxon>Neoaves</taxon>
        <taxon>Telluraves</taxon>
        <taxon>Australaves</taxon>
        <taxon>Passeriformes</taxon>
        <taxon>Thamnophilidae</taxon>
        <taxon>Willisornis</taxon>
    </lineage>
</organism>
<dbReference type="InterPro" id="IPR035992">
    <property type="entry name" value="Ricin_B-like_lectins"/>
</dbReference>
<dbReference type="Proteomes" id="UP001145742">
    <property type="component" value="Unassembled WGS sequence"/>
</dbReference>
<dbReference type="EMBL" id="WHWB01032471">
    <property type="protein sequence ID" value="KAJ7425589.1"/>
    <property type="molecule type" value="Genomic_DNA"/>
</dbReference>
<evidence type="ECO:0000259" key="1">
    <source>
        <dbReference type="SMART" id="SM00458"/>
    </source>
</evidence>
<evidence type="ECO:0000313" key="3">
    <source>
        <dbReference type="Proteomes" id="UP001145742"/>
    </source>
</evidence>
<accession>A0ABQ9DTA0</accession>
<dbReference type="InterPro" id="IPR052678">
    <property type="entry name" value="OST-beta_subunit"/>
</dbReference>
<dbReference type="Pfam" id="PF00652">
    <property type="entry name" value="Ricin_B_lectin"/>
    <property type="match status" value="1"/>
</dbReference>
<dbReference type="InterPro" id="IPR000772">
    <property type="entry name" value="Ricin_B_lectin"/>
</dbReference>
<sequence>MQSSKPCSGCAAVAEGRGFLIRNTRLEKCIRVSHRHTNSVSLTSCQAHSQQQQWGWDPGTGSLVSLHTQQCLSAHGMQENAPVRMEPCGDWERQAWSCSKKGHLTLHGLGVHLSTQEGSHKVFVSREKDKLSRWKTLADETICAAARRAARGHSKAAQQAADTPVWIHESDEIPNLPEGKLFPLQDAIPYLKADGPKEILSFVEMSKGKK</sequence>
<dbReference type="SUPFAM" id="SSF50370">
    <property type="entry name" value="Ricin B-like lectins"/>
    <property type="match status" value="1"/>
</dbReference>
<dbReference type="PROSITE" id="PS50231">
    <property type="entry name" value="RICIN_B_LECTIN"/>
    <property type="match status" value="1"/>
</dbReference>
<evidence type="ECO:0000313" key="2">
    <source>
        <dbReference type="EMBL" id="KAJ7425589.1"/>
    </source>
</evidence>
<dbReference type="CDD" id="cd23412">
    <property type="entry name" value="beta-trefoil_Ricin_unchar"/>
    <property type="match status" value="1"/>
</dbReference>
<gene>
    <name evidence="2" type="ORF">WISP_22865</name>
</gene>
<dbReference type="Gene3D" id="2.80.10.50">
    <property type="match status" value="1"/>
</dbReference>
<dbReference type="PANTHER" id="PTHR36129">
    <property type="entry name" value="ORGANIC SOLUTE TRANSPORTER SUBUNIT BETA-RELATED"/>
    <property type="match status" value="1"/>
</dbReference>
<reference evidence="2" key="1">
    <citation type="submission" date="2019-10" db="EMBL/GenBank/DDBJ databases">
        <authorList>
            <person name="Soares A.E.R."/>
            <person name="Aleixo A."/>
            <person name="Schneider P."/>
            <person name="Miyaki C.Y."/>
            <person name="Schneider M.P."/>
            <person name="Mello C."/>
            <person name="Vasconcelos A.T.R."/>
        </authorList>
    </citation>
    <scope>NUCLEOTIDE SEQUENCE</scope>
    <source>
        <tissue evidence="2">Muscle</tissue>
    </source>
</reference>
<name>A0ABQ9DTA0_9PASS</name>
<dbReference type="SMART" id="SM00458">
    <property type="entry name" value="RICIN"/>
    <property type="match status" value="1"/>
</dbReference>
<protein>
    <recommendedName>
        <fullName evidence="1">Ricin B lectin domain-containing protein</fullName>
    </recommendedName>
</protein>
<feature type="domain" description="Ricin B lectin" evidence="1">
    <location>
        <begin position="16"/>
        <end position="137"/>
    </location>
</feature>
<proteinExistence type="predicted"/>